<sequence length="366" mass="38706">MATWNSASGGDAGLMHIDGGDDAALQGGAWQLAGSFRTGFKVGGGSPGDGKRVQDEGDMRGAGHKYGRLRVLAIVVAKLGVGGRFHEGSTELSRVGTGVDDREGKVWEAIRELSQKCTAFPKRVSLSFLDLFDHPPTGACPAAINQDISVSLVAALPSSSTRFHSTHERLPLLASGLQLNAPDTAVLKLIIDNANVLADEIMGINVRQTIVSLALFIASFDFHSADHAQSVRHMIDREVANTDSKTALFQSSSTCTRLLSAFAKVYAYLRSFIIPLIRRMASVPPGHGYKLHPSASASAWASSSRHHQRLLPAFFSALECFCIEVHSSSGTSSSHPSSSASLSTLVSRASGASTWASSIRASTSAS</sequence>
<dbReference type="Gene3D" id="1.10.506.10">
    <property type="entry name" value="GTPase Activation - p120gap, domain 1"/>
    <property type="match status" value="1"/>
</dbReference>
<protein>
    <submittedName>
        <fullName evidence="1">Uncharacterized protein</fullName>
    </submittedName>
</protein>
<dbReference type="InterPro" id="IPR008936">
    <property type="entry name" value="Rho_GTPase_activation_prot"/>
</dbReference>
<keyword evidence="2" id="KW-1185">Reference proteome</keyword>
<accession>A0AAD7FA53</accession>
<gene>
    <name evidence="1" type="ORF">FB45DRAFT_878284</name>
</gene>
<name>A0AAD7FA53_9AGAR</name>
<dbReference type="EMBL" id="JARKIF010000055">
    <property type="protein sequence ID" value="KAJ7606694.1"/>
    <property type="molecule type" value="Genomic_DNA"/>
</dbReference>
<evidence type="ECO:0000313" key="1">
    <source>
        <dbReference type="EMBL" id="KAJ7606694.1"/>
    </source>
</evidence>
<evidence type="ECO:0000313" key="2">
    <source>
        <dbReference type="Proteomes" id="UP001221142"/>
    </source>
</evidence>
<dbReference type="SUPFAM" id="SSF48350">
    <property type="entry name" value="GTPase activation domain, GAP"/>
    <property type="match status" value="1"/>
</dbReference>
<comment type="caution">
    <text evidence="1">The sequence shown here is derived from an EMBL/GenBank/DDBJ whole genome shotgun (WGS) entry which is preliminary data.</text>
</comment>
<dbReference type="AlphaFoldDB" id="A0AAD7FA53"/>
<dbReference type="Proteomes" id="UP001221142">
    <property type="component" value="Unassembled WGS sequence"/>
</dbReference>
<organism evidence="1 2">
    <name type="scientific">Roridomyces roridus</name>
    <dbReference type="NCBI Taxonomy" id="1738132"/>
    <lineage>
        <taxon>Eukaryota</taxon>
        <taxon>Fungi</taxon>
        <taxon>Dikarya</taxon>
        <taxon>Basidiomycota</taxon>
        <taxon>Agaricomycotina</taxon>
        <taxon>Agaricomycetes</taxon>
        <taxon>Agaricomycetidae</taxon>
        <taxon>Agaricales</taxon>
        <taxon>Marasmiineae</taxon>
        <taxon>Mycenaceae</taxon>
        <taxon>Roridomyces</taxon>
    </lineage>
</organism>
<proteinExistence type="predicted"/>
<reference evidence="1" key="1">
    <citation type="submission" date="2023-03" db="EMBL/GenBank/DDBJ databases">
        <title>Massive genome expansion in bonnet fungi (Mycena s.s.) driven by repeated elements and novel gene families across ecological guilds.</title>
        <authorList>
            <consortium name="Lawrence Berkeley National Laboratory"/>
            <person name="Harder C.B."/>
            <person name="Miyauchi S."/>
            <person name="Viragh M."/>
            <person name="Kuo A."/>
            <person name="Thoen E."/>
            <person name="Andreopoulos B."/>
            <person name="Lu D."/>
            <person name="Skrede I."/>
            <person name="Drula E."/>
            <person name="Henrissat B."/>
            <person name="Morin E."/>
            <person name="Kohler A."/>
            <person name="Barry K."/>
            <person name="LaButti K."/>
            <person name="Morin E."/>
            <person name="Salamov A."/>
            <person name="Lipzen A."/>
            <person name="Mereny Z."/>
            <person name="Hegedus B."/>
            <person name="Baldrian P."/>
            <person name="Stursova M."/>
            <person name="Weitz H."/>
            <person name="Taylor A."/>
            <person name="Grigoriev I.V."/>
            <person name="Nagy L.G."/>
            <person name="Martin F."/>
            <person name="Kauserud H."/>
        </authorList>
    </citation>
    <scope>NUCLEOTIDE SEQUENCE</scope>
    <source>
        <strain evidence="1">9284</strain>
    </source>
</reference>